<evidence type="ECO:0000256" key="8">
    <source>
        <dbReference type="RuleBase" id="RU362081"/>
    </source>
</evidence>
<evidence type="ECO:0000313" key="10">
    <source>
        <dbReference type="EMBL" id="GCF08683.1"/>
    </source>
</evidence>
<sequence length="623" mass="66793">MLISVLLWLARRSDLADWVLLAILIWGGIPLLWETIRRLWHKEFSIDIIAGIAIIGSLLLHEYLAGAIVVLMLSGGEALEAYALRRARSSLSSLVERVPRTTHIWQGKQLLDIPVETVQPGMIVVIKPGELVPVDGAIVQGSSSVSQADLTGEPIPVRKIPGMGLLSGSVNLDGILEVRASKLSAESKYAQIVRLVTEAQEQKAPIHRLADRYSIVFTLLTIVLATAAWTMSGNQVYALAVLVVATPCPLILATPIAIMSGINMAARNGIIVKSGSAIEQLGEINIAVFDKTGTLTLGMPKVSSILLATESQRKNPYTEDEILRYAASVEQLSTHILASAIVDAGLKRNITLATANNFEEIFGKGVHATLATSQSEEYQGEGNSIAVAVGNRTFIRMLDIPLPEYFLEEREHRRFLGQICSFVALNGTVEALIIMEDVPRPEIRQLCPKLKQSGIEEIILLTGDSEAVAQQVGHLAGMDRIIARCLPEDKVHVVQDLESKGLKVLMVGDGINDAPALATATVGMALGTQGLTAAASAADTVLLSTNILGVSTAVFLGRRVMRIAQQGIWIGMGLSGLAMVFAAFGYIPPAAGAILQEGIDVLVIFNALRVTAIHIKKGSEDSF</sequence>
<comment type="subcellular location">
    <subcellularLocation>
        <location evidence="8">Cell membrane</location>
    </subcellularLocation>
    <subcellularLocation>
        <location evidence="1">Membrane</location>
        <topology evidence="1">Multi-pass membrane protein</topology>
    </subcellularLocation>
</comment>
<dbReference type="InterPro" id="IPR001757">
    <property type="entry name" value="P_typ_ATPase"/>
</dbReference>
<dbReference type="Gene3D" id="2.70.150.10">
    <property type="entry name" value="Calcium-transporting ATPase, cytoplasmic transduction domain A"/>
    <property type="match status" value="1"/>
</dbReference>
<keyword evidence="4 8" id="KW-0479">Metal-binding</keyword>
<dbReference type="InterPro" id="IPR044492">
    <property type="entry name" value="P_typ_ATPase_HD_dom"/>
</dbReference>
<feature type="domain" description="P-type ATPase A" evidence="9">
    <location>
        <begin position="98"/>
        <end position="196"/>
    </location>
</feature>
<protein>
    <recommendedName>
        <fullName evidence="9">P-type ATPase A domain-containing protein</fullName>
    </recommendedName>
</protein>
<proteinExistence type="inferred from homology"/>
<feature type="transmembrane region" description="Helical" evidence="8">
    <location>
        <begin position="213"/>
        <end position="231"/>
    </location>
</feature>
<accession>A0A5A5TCC9</accession>
<dbReference type="Gene3D" id="3.40.1110.10">
    <property type="entry name" value="Calcium-transporting ATPase, cytoplasmic domain N"/>
    <property type="match status" value="1"/>
</dbReference>
<dbReference type="Gene3D" id="3.40.50.1000">
    <property type="entry name" value="HAD superfamily/HAD-like"/>
    <property type="match status" value="1"/>
</dbReference>
<dbReference type="InterPro" id="IPR036412">
    <property type="entry name" value="HAD-like_sf"/>
</dbReference>
<dbReference type="EMBL" id="BIXY01000028">
    <property type="protein sequence ID" value="GCF08683.1"/>
    <property type="molecule type" value="Genomic_DNA"/>
</dbReference>
<dbReference type="Pfam" id="PF00122">
    <property type="entry name" value="E1-E2_ATPase"/>
    <property type="match status" value="1"/>
</dbReference>
<keyword evidence="5" id="KW-1278">Translocase</keyword>
<dbReference type="Pfam" id="PF00702">
    <property type="entry name" value="Hydrolase"/>
    <property type="match status" value="1"/>
</dbReference>
<evidence type="ECO:0000256" key="6">
    <source>
        <dbReference type="ARBA" id="ARBA00022989"/>
    </source>
</evidence>
<dbReference type="InterPro" id="IPR023298">
    <property type="entry name" value="ATPase_P-typ_TM_dom_sf"/>
</dbReference>
<dbReference type="NCBIfam" id="TIGR01494">
    <property type="entry name" value="ATPase_P-type"/>
    <property type="match status" value="2"/>
</dbReference>
<keyword evidence="8" id="KW-0067">ATP-binding</keyword>
<name>A0A5A5TCC9_9CHLR</name>
<dbReference type="InterPro" id="IPR008250">
    <property type="entry name" value="ATPase_P-typ_transduc_dom_A_sf"/>
</dbReference>
<dbReference type="InterPro" id="IPR023214">
    <property type="entry name" value="HAD_sf"/>
</dbReference>
<keyword evidence="7 8" id="KW-0472">Membrane</keyword>
<keyword evidence="6 8" id="KW-1133">Transmembrane helix</keyword>
<dbReference type="PANTHER" id="PTHR48085:SF5">
    <property type="entry name" value="CADMIUM_ZINC-TRANSPORTING ATPASE HMA4-RELATED"/>
    <property type="match status" value="1"/>
</dbReference>
<dbReference type="SUPFAM" id="SSF56784">
    <property type="entry name" value="HAD-like"/>
    <property type="match status" value="1"/>
</dbReference>
<organism evidence="10 11">
    <name type="scientific">Dictyobacter arantiisoli</name>
    <dbReference type="NCBI Taxonomy" id="2014874"/>
    <lineage>
        <taxon>Bacteria</taxon>
        <taxon>Bacillati</taxon>
        <taxon>Chloroflexota</taxon>
        <taxon>Ktedonobacteria</taxon>
        <taxon>Ktedonobacterales</taxon>
        <taxon>Dictyobacteraceae</taxon>
        <taxon>Dictyobacter</taxon>
    </lineage>
</organism>
<dbReference type="GO" id="GO:0005524">
    <property type="term" value="F:ATP binding"/>
    <property type="evidence" value="ECO:0007669"/>
    <property type="project" value="UniProtKB-UniRule"/>
</dbReference>
<dbReference type="InterPro" id="IPR023299">
    <property type="entry name" value="ATPase_P-typ_cyto_dom_N"/>
</dbReference>
<feature type="transmembrane region" description="Helical" evidence="8">
    <location>
        <begin position="237"/>
        <end position="258"/>
    </location>
</feature>
<evidence type="ECO:0000256" key="1">
    <source>
        <dbReference type="ARBA" id="ARBA00004141"/>
    </source>
</evidence>
<comment type="caution">
    <text evidence="10">The sequence shown here is derived from an EMBL/GenBank/DDBJ whole genome shotgun (WGS) entry which is preliminary data.</text>
</comment>
<evidence type="ECO:0000259" key="9">
    <source>
        <dbReference type="Pfam" id="PF00122"/>
    </source>
</evidence>
<dbReference type="AlphaFoldDB" id="A0A5A5TCC9"/>
<evidence type="ECO:0000256" key="5">
    <source>
        <dbReference type="ARBA" id="ARBA00022967"/>
    </source>
</evidence>
<keyword evidence="3 8" id="KW-0812">Transmembrane</keyword>
<evidence type="ECO:0000313" key="11">
    <source>
        <dbReference type="Proteomes" id="UP000322530"/>
    </source>
</evidence>
<reference evidence="10 11" key="1">
    <citation type="submission" date="2019-01" db="EMBL/GenBank/DDBJ databases">
        <title>Draft genome sequence of Dictyobacter sp. Uno17.</title>
        <authorList>
            <person name="Wang C.M."/>
            <person name="Zheng Y."/>
            <person name="Sakai Y."/>
            <person name="Abe K."/>
            <person name="Yokota A."/>
            <person name="Yabe S."/>
        </authorList>
    </citation>
    <scope>NUCLEOTIDE SEQUENCE [LARGE SCALE GENOMIC DNA]</scope>
    <source>
        <strain evidence="10 11">Uno17</strain>
    </source>
</reference>
<dbReference type="NCBIfam" id="TIGR01525">
    <property type="entry name" value="ATPase-IB_hvy"/>
    <property type="match status" value="1"/>
</dbReference>
<keyword evidence="8" id="KW-0547">Nucleotide-binding</keyword>
<evidence type="ECO:0000256" key="7">
    <source>
        <dbReference type="ARBA" id="ARBA00023136"/>
    </source>
</evidence>
<dbReference type="GO" id="GO:0046872">
    <property type="term" value="F:metal ion binding"/>
    <property type="evidence" value="ECO:0007669"/>
    <property type="project" value="UniProtKB-KW"/>
</dbReference>
<feature type="transmembrane region" description="Helical" evidence="8">
    <location>
        <begin position="568"/>
        <end position="587"/>
    </location>
</feature>
<dbReference type="SFLD" id="SFLDG00002">
    <property type="entry name" value="C1.7:_P-type_atpase_like"/>
    <property type="match status" value="1"/>
</dbReference>
<gene>
    <name evidence="10" type="ORF">KDI_22470</name>
</gene>
<dbReference type="GO" id="GO:0019829">
    <property type="term" value="F:ATPase-coupled monoatomic cation transmembrane transporter activity"/>
    <property type="evidence" value="ECO:0007669"/>
    <property type="project" value="InterPro"/>
</dbReference>
<dbReference type="PRINTS" id="PR00119">
    <property type="entry name" value="CATATPASE"/>
</dbReference>
<dbReference type="SUPFAM" id="SSF81665">
    <property type="entry name" value="Calcium ATPase, transmembrane domain M"/>
    <property type="match status" value="1"/>
</dbReference>
<dbReference type="InterPro" id="IPR051014">
    <property type="entry name" value="Cation_Transport_ATPase_IB"/>
</dbReference>
<feature type="transmembrane region" description="Helical" evidence="8">
    <location>
        <begin position="15"/>
        <end position="32"/>
    </location>
</feature>
<dbReference type="InterPro" id="IPR018303">
    <property type="entry name" value="ATPase_P-typ_P_site"/>
</dbReference>
<dbReference type="GO" id="GO:0005886">
    <property type="term" value="C:plasma membrane"/>
    <property type="evidence" value="ECO:0007669"/>
    <property type="project" value="UniProtKB-SubCell"/>
</dbReference>
<evidence type="ECO:0000256" key="2">
    <source>
        <dbReference type="ARBA" id="ARBA00006024"/>
    </source>
</evidence>
<evidence type="ECO:0000256" key="4">
    <source>
        <dbReference type="ARBA" id="ARBA00022723"/>
    </source>
</evidence>
<dbReference type="SFLD" id="SFLDS00003">
    <property type="entry name" value="Haloacid_Dehalogenase"/>
    <property type="match status" value="1"/>
</dbReference>
<keyword evidence="11" id="KW-1185">Reference proteome</keyword>
<dbReference type="GO" id="GO:0015086">
    <property type="term" value="F:cadmium ion transmembrane transporter activity"/>
    <property type="evidence" value="ECO:0007669"/>
    <property type="project" value="TreeGrafter"/>
</dbReference>
<dbReference type="InterPro" id="IPR059000">
    <property type="entry name" value="ATPase_P-type_domA"/>
</dbReference>
<dbReference type="Proteomes" id="UP000322530">
    <property type="component" value="Unassembled WGS sequence"/>
</dbReference>
<dbReference type="PANTHER" id="PTHR48085">
    <property type="entry name" value="CADMIUM/ZINC-TRANSPORTING ATPASE HMA2-RELATED"/>
    <property type="match status" value="1"/>
</dbReference>
<dbReference type="InterPro" id="IPR027256">
    <property type="entry name" value="P-typ_ATPase_IB"/>
</dbReference>
<dbReference type="SUPFAM" id="SSF81653">
    <property type="entry name" value="Calcium ATPase, transduction domain A"/>
    <property type="match status" value="1"/>
</dbReference>
<evidence type="ECO:0000256" key="3">
    <source>
        <dbReference type="ARBA" id="ARBA00022692"/>
    </source>
</evidence>
<dbReference type="SFLD" id="SFLDF00027">
    <property type="entry name" value="p-type_atpase"/>
    <property type="match status" value="1"/>
</dbReference>
<keyword evidence="8" id="KW-1003">Cell membrane</keyword>
<comment type="similarity">
    <text evidence="2 8">Belongs to the cation transport ATPase (P-type) (TC 3.A.3) family. Type IB subfamily.</text>
</comment>
<dbReference type="GO" id="GO:0016887">
    <property type="term" value="F:ATP hydrolysis activity"/>
    <property type="evidence" value="ECO:0007669"/>
    <property type="project" value="InterPro"/>
</dbReference>
<dbReference type="PROSITE" id="PS00154">
    <property type="entry name" value="ATPASE_E1_E2"/>
    <property type="match status" value="1"/>
</dbReference>